<dbReference type="Proteomes" id="UP000604046">
    <property type="component" value="Unassembled WGS sequence"/>
</dbReference>
<dbReference type="AlphaFoldDB" id="A0A812KNN7"/>
<evidence type="ECO:0008006" key="5">
    <source>
        <dbReference type="Google" id="ProtNLM"/>
    </source>
</evidence>
<proteinExistence type="predicted"/>
<evidence type="ECO:0000256" key="2">
    <source>
        <dbReference type="SAM" id="Phobius"/>
    </source>
</evidence>
<evidence type="ECO:0000313" key="4">
    <source>
        <dbReference type="Proteomes" id="UP000604046"/>
    </source>
</evidence>
<reference evidence="3" key="1">
    <citation type="submission" date="2021-02" db="EMBL/GenBank/DDBJ databases">
        <authorList>
            <person name="Dougan E. K."/>
            <person name="Rhodes N."/>
            <person name="Thang M."/>
            <person name="Chan C."/>
        </authorList>
    </citation>
    <scope>NUCLEOTIDE SEQUENCE</scope>
</reference>
<evidence type="ECO:0000256" key="1">
    <source>
        <dbReference type="SAM" id="MobiDB-lite"/>
    </source>
</evidence>
<keyword evidence="4" id="KW-1185">Reference proteome</keyword>
<comment type="caution">
    <text evidence="3">The sequence shown here is derived from an EMBL/GenBank/DDBJ whole genome shotgun (WGS) entry which is preliminary data.</text>
</comment>
<protein>
    <recommendedName>
        <fullName evidence="5">Acyltransferase 3 domain-containing protein</fullName>
    </recommendedName>
</protein>
<feature type="region of interest" description="Disordered" evidence="1">
    <location>
        <begin position="95"/>
        <end position="120"/>
    </location>
</feature>
<dbReference type="EMBL" id="CAJNDS010000720">
    <property type="protein sequence ID" value="CAE7230271.1"/>
    <property type="molecule type" value="Genomic_DNA"/>
</dbReference>
<keyword evidence="2" id="KW-0472">Membrane</keyword>
<accession>A0A812KNN7</accession>
<organism evidence="3 4">
    <name type="scientific">Symbiodinium natans</name>
    <dbReference type="NCBI Taxonomy" id="878477"/>
    <lineage>
        <taxon>Eukaryota</taxon>
        <taxon>Sar</taxon>
        <taxon>Alveolata</taxon>
        <taxon>Dinophyceae</taxon>
        <taxon>Suessiales</taxon>
        <taxon>Symbiodiniaceae</taxon>
        <taxon>Symbiodinium</taxon>
    </lineage>
</organism>
<evidence type="ECO:0000313" key="3">
    <source>
        <dbReference type="EMBL" id="CAE7230271.1"/>
    </source>
</evidence>
<sequence>MLTLVGSLLVVNAPTLEISTGLASPMRFLGDISMCAYMIHLLLAEALGYAVGRELGSMPWWTLLAVLPVTILLGWLLTEFFEKPIERCCRPDKRAAKKSNAVNEAPTSAQVIGSPEAKVG</sequence>
<feature type="transmembrane region" description="Helical" evidence="2">
    <location>
        <begin position="58"/>
        <end position="77"/>
    </location>
</feature>
<feature type="compositionally biased region" description="Polar residues" evidence="1">
    <location>
        <begin position="100"/>
        <end position="111"/>
    </location>
</feature>
<keyword evidence="2" id="KW-0812">Transmembrane</keyword>
<name>A0A812KNN7_9DINO</name>
<gene>
    <name evidence="3" type="ORF">SNAT2548_LOCUS9337</name>
</gene>
<keyword evidence="2" id="KW-1133">Transmembrane helix</keyword>